<organism evidence="1 2">
    <name type="scientific">Pelovirga terrestris</name>
    <dbReference type="NCBI Taxonomy" id="2771352"/>
    <lineage>
        <taxon>Bacteria</taxon>
        <taxon>Pseudomonadati</taxon>
        <taxon>Thermodesulfobacteriota</taxon>
        <taxon>Desulfuromonadia</taxon>
        <taxon>Geobacterales</taxon>
        <taxon>Geobacteraceae</taxon>
        <taxon>Pelovirga</taxon>
    </lineage>
</organism>
<evidence type="ECO:0000313" key="1">
    <source>
        <dbReference type="EMBL" id="MBD1400814.1"/>
    </source>
</evidence>
<name>A0A8J6UPK4_9BACT</name>
<dbReference type="RefSeq" id="WP_191155757.1">
    <property type="nucleotide sequence ID" value="NZ_JACWUN010000009.1"/>
</dbReference>
<gene>
    <name evidence="1" type="ORF">ICT70_09040</name>
</gene>
<dbReference type="EMBL" id="JACWUN010000009">
    <property type="protein sequence ID" value="MBD1400814.1"/>
    <property type="molecule type" value="Genomic_DNA"/>
</dbReference>
<sequence length="114" mass="12800">MSSKIGNKKCSQCGALLTGGYWCKECKAVFKCPIPGCEAPVKPGAQECGRCGLFFEDYLSQRKMYRRCPKCKKKQGLSEHQCRFCRHWFNCPTCGDKVSTNTVLTCPRCGTSLR</sequence>
<proteinExistence type="predicted"/>
<reference evidence="1" key="1">
    <citation type="submission" date="2020-09" db="EMBL/GenBank/DDBJ databases">
        <title>Pelobacter alkaliphilus sp. nov., a novel anaerobic arsenate-reducing bacterium from terrestrial mud volcano.</title>
        <authorList>
            <person name="Khomyakova M.A."/>
            <person name="Merkel A.Y."/>
            <person name="Slobodkin A.I."/>
        </authorList>
    </citation>
    <scope>NUCLEOTIDE SEQUENCE</scope>
    <source>
        <strain evidence="1">M08fum</strain>
    </source>
</reference>
<dbReference type="Proteomes" id="UP000632828">
    <property type="component" value="Unassembled WGS sequence"/>
</dbReference>
<comment type="caution">
    <text evidence="1">The sequence shown here is derived from an EMBL/GenBank/DDBJ whole genome shotgun (WGS) entry which is preliminary data.</text>
</comment>
<evidence type="ECO:0008006" key="3">
    <source>
        <dbReference type="Google" id="ProtNLM"/>
    </source>
</evidence>
<keyword evidence="2" id="KW-1185">Reference proteome</keyword>
<evidence type="ECO:0000313" key="2">
    <source>
        <dbReference type="Proteomes" id="UP000632828"/>
    </source>
</evidence>
<protein>
    <recommendedName>
        <fullName evidence="3">DZANK-type domain-containing protein</fullName>
    </recommendedName>
</protein>
<accession>A0A8J6UPK4</accession>
<dbReference type="AlphaFoldDB" id="A0A8J6UPK4"/>